<dbReference type="GO" id="GO:0005960">
    <property type="term" value="C:glycine cleavage complex"/>
    <property type="evidence" value="ECO:0007669"/>
    <property type="project" value="InterPro"/>
</dbReference>
<gene>
    <name evidence="11" type="primary">gcvT</name>
    <name evidence="11" type="ORF">KAJ83_14835</name>
</gene>
<dbReference type="InterPro" id="IPR029043">
    <property type="entry name" value="GcvT/YgfZ_C"/>
</dbReference>
<dbReference type="GO" id="GO:0006546">
    <property type="term" value="P:glycine catabolic process"/>
    <property type="evidence" value="ECO:0007669"/>
    <property type="project" value="InterPro"/>
</dbReference>
<dbReference type="Pfam" id="PF01571">
    <property type="entry name" value="GCV_T"/>
    <property type="match status" value="1"/>
</dbReference>
<dbReference type="SUPFAM" id="SSF103025">
    <property type="entry name" value="Folate-binding domain"/>
    <property type="match status" value="1"/>
</dbReference>
<dbReference type="PANTHER" id="PTHR43757">
    <property type="entry name" value="AMINOMETHYLTRANSFERASE"/>
    <property type="match status" value="1"/>
</dbReference>
<accession>A0A8J7S7K7</accession>
<name>A0A8J7S7K7_9PROT</name>
<evidence type="ECO:0000256" key="6">
    <source>
        <dbReference type="ARBA" id="ARBA00047665"/>
    </source>
</evidence>
<dbReference type="InterPro" id="IPR027266">
    <property type="entry name" value="TrmE/GcvT-like"/>
</dbReference>
<dbReference type="GO" id="GO:0008483">
    <property type="term" value="F:transaminase activity"/>
    <property type="evidence" value="ECO:0007669"/>
    <property type="project" value="UniProtKB-KW"/>
</dbReference>
<evidence type="ECO:0000259" key="10">
    <source>
        <dbReference type="Pfam" id="PF08669"/>
    </source>
</evidence>
<evidence type="ECO:0000256" key="7">
    <source>
        <dbReference type="PIRSR" id="PIRSR006487-1"/>
    </source>
</evidence>
<dbReference type="Gene3D" id="3.30.70.1400">
    <property type="entry name" value="Aminomethyltransferase beta-barrel domains"/>
    <property type="match status" value="1"/>
</dbReference>
<evidence type="ECO:0000256" key="3">
    <source>
        <dbReference type="ARBA" id="ARBA00022576"/>
    </source>
</evidence>
<keyword evidence="12" id="KW-1185">Reference proteome</keyword>
<dbReference type="NCBIfam" id="NF001567">
    <property type="entry name" value="PRK00389.1"/>
    <property type="match status" value="1"/>
</dbReference>
<dbReference type="InterPro" id="IPR006222">
    <property type="entry name" value="GCVT_N"/>
</dbReference>
<evidence type="ECO:0000259" key="9">
    <source>
        <dbReference type="Pfam" id="PF01571"/>
    </source>
</evidence>
<dbReference type="InterPro" id="IPR028896">
    <property type="entry name" value="GcvT/YgfZ/DmdA"/>
</dbReference>
<dbReference type="FunFam" id="4.10.1250.10:FF:000002">
    <property type="entry name" value="Aminomethyltransferase"/>
    <property type="match status" value="1"/>
</dbReference>
<dbReference type="GO" id="GO:0004047">
    <property type="term" value="F:aminomethyltransferase activity"/>
    <property type="evidence" value="ECO:0007669"/>
    <property type="project" value="UniProtKB-EC"/>
</dbReference>
<dbReference type="RefSeq" id="WP_210682886.1">
    <property type="nucleotide sequence ID" value="NZ_JAGMWN010000007.1"/>
</dbReference>
<dbReference type="PANTHER" id="PTHR43757:SF2">
    <property type="entry name" value="AMINOMETHYLTRANSFERASE, MITOCHONDRIAL"/>
    <property type="match status" value="1"/>
</dbReference>
<dbReference type="Gene3D" id="2.40.30.110">
    <property type="entry name" value="Aminomethyltransferase beta-barrel domains"/>
    <property type="match status" value="1"/>
</dbReference>
<dbReference type="Proteomes" id="UP000672602">
    <property type="component" value="Unassembled WGS sequence"/>
</dbReference>
<dbReference type="EC" id="2.1.2.10" evidence="2"/>
<dbReference type="AlphaFoldDB" id="A0A8J7S7K7"/>
<feature type="domain" description="Aminomethyltransferase C-terminal" evidence="10">
    <location>
        <begin position="304"/>
        <end position="382"/>
    </location>
</feature>
<comment type="caution">
    <text evidence="11">The sequence shown here is derived from an EMBL/GenBank/DDBJ whole genome shotgun (WGS) entry which is preliminary data.</text>
</comment>
<dbReference type="InterPro" id="IPR006223">
    <property type="entry name" value="GcvT"/>
</dbReference>
<dbReference type="Pfam" id="PF08669">
    <property type="entry name" value="GCV_T_C"/>
    <property type="match status" value="1"/>
</dbReference>
<evidence type="ECO:0000256" key="1">
    <source>
        <dbReference type="ARBA" id="ARBA00008609"/>
    </source>
</evidence>
<dbReference type="Gene3D" id="4.10.1250.10">
    <property type="entry name" value="Aminomethyltransferase fragment"/>
    <property type="match status" value="1"/>
</dbReference>
<dbReference type="EMBL" id="JAGMWN010000007">
    <property type="protein sequence ID" value="MBP5858294.1"/>
    <property type="molecule type" value="Genomic_DNA"/>
</dbReference>
<evidence type="ECO:0000313" key="12">
    <source>
        <dbReference type="Proteomes" id="UP000672602"/>
    </source>
</evidence>
<evidence type="ECO:0000313" key="11">
    <source>
        <dbReference type="EMBL" id="MBP5858294.1"/>
    </source>
</evidence>
<evidence type="ECO:0000256" key="5">
    <source>
        <dbReference type="ARBA" id="ARBA00031395"/>
    </source>
</evidence>
<protein>
    <recommendedName>
        <fullName evidence="2">aminomethyltransferase</fullName>
        <ecNumber evidence="2">2.1.2.10</ecNumber>
    </recommendedName>
    <alternativeName>
        <fullName evidence="5">Glycine cleavage system T protein</fullName>
    </alternativeName>
</protein>
<feature type="binding site" evidence="7">
    <location>
        <position position="218"/>
    </location>
    <ligand>
        <name>substrate</name>
    </ligand>
</feature>
<evidence type="ECO:0000256" key="2">
    <source>
        <dbReference type="ARBA" id="ARBA00012616"/>
    </source>
</evidence>
<evidence type="ECO:0000256" key="4">
    <source>
        <dbReference type="ARBA" id="ARBA00022679"/>
    </source>
</evidence>
<keyword evidence="3" id="KW-0032">Aminotransferase</keyword>
<dbReference type="SUPFAM" id="SSF101790">
    <property type="entry name" value="Aminomethyltransferase beta-barrel domain"/>
    <property type="match status" value="1"/>
</dbReference>
<keyword evidence="4 11" id="KW-0808">Transferase</keyword>
<dbReference type="Gene3D" id="3.30.1360.120">
    <property type="entry name" value="Probable tRNA modification gtpase trme, domain 1"/>
    <property type="match status" value="1"/>
</dbReference>
<feature type="region of interest" description="Disordered" evidence="8">
    <location>
        <begin position="307"/>
        <end position="337"/>
    </location>
</feature>
<reference evidence="11" key="1">
    <citation type="submission" date="2021-04" db="EMBL/GenBank/DDBJ databases">
        <authorList>
            <person name="Zhang D.-C."/>
        </authorList>
    </citation>
    <scope>NUCLEOTIDE SEQUENCE</scope>
    <source>
        <strain evidence="11">CGMCC 1.15697</strain>
    </source>
</reference>
<proteinExistence type="inferred from homology"/>
<sequence>MAESSSDTTGMSADGDLSRTPLHALHLELGAKMVPFAGYDMPVQYPMGVLKEHQHCRAAAGLFDVSHMGQAWLVAEAGEDPAAPLEMLVPAEIQALKPGRQRYTQFTNGAGGILDDLMVTRPVGELGADRLYLVVNAACKEADFAYMSEKLAGRARLERLDDRALIAVQGPEAAAAVAHVFDDRDLTTAPFMSQSLGRFAGEVCWLSRSGYTGEDGFEISMPTAIAEELTRALLAVEAVAPIGLGARDSLRLEAGLCLYGHDIDTGTTPVEAGLVWSIGKRRRGEGGFPGAETIQAQIADGAPRRRVGIRPDGRAPAREGVEISSESGEGIGTITSGGFGPSFGGPVAMGYVRADHAEPGTAVRLTVRGKAQPATVVALPFVPANFYRG</sequence>
<feature type="domain" description="GCVT N-terminal" evidence="9">
    <location>
        <begin position="22"/>
        <end position="280"/>
    </location>
</feature>
<organism evidence="11 12">
    <name type="scientific">Marivibrio halodurans</name>
    <dbReference type="NCBI Taxonomy" id="2039722"/>
    <lineage>
        <taxon>Bacteria</taxon>
        <taxon>Pseudomonadati</taxon>
        <taxon>Pseudomonadota</taxon>
        <taxon>Alphaproteobacteria</taxon>
        <taxon>Rhodospirillales</taxon>
        <taxon>Rhodospirillaceae</taxon>
        <taxon>Marivibrio</taxon>
    </lineage>
</organism>
<comment type="catalytic activity">
    <reaction evidence="6">
        <text>N(6)-[(R)-S(8)-aminomethyldihydrolipoyl]-L-lysyl-[protein] + (6S)-5,6,7,8-tetrahydrofolate = N(6)-[(R)-dihydrolipoyl]-L-lysyl-[protein] + (6R)-5,10-methylene-5,6,7,8-tetrahydrofolate + NH4(+)</text>
        <dbReference type="Rhea" id="RHEA:16945"/>
        <dbReference type="Rhea" id="RHEA-COMP:10475"/>
        <dbReference type="Rhea" id="RHEA-COMP:10492"/>
        <dbReference type="ChEBI" id="CHEBI:15636"/>
        <dbReference type="ChEBI" id="CHEBI:28938"/>
        <dbReference type="ChEBI" id="CHEBI:57453"/>
        <dbReference type="ChEBI" id="CHEBI:83100"/>
        <dbReference type="ChEBI" id="CHEBI:83143"/>
        <dbReference type="EC" id="2.1.2.10"/>
    </reaction>
</comment>
<evidence type="ECO:0000256" key="8">
    <source>
        <dbReference type="SAM" id="MobiDB-lite"/>
    </source>
</evidence>
<feature type="compositionally biased region" description="Basic and acidic residues" evidence="8">
    <location>
        <begin position="309"/>
        <end position="321"/>
    </location>
</feature>
<dbReference type="NCBIfam" id="TIGR00528">
    <property type="entry name" value="gcvT"/>
    <property type="match status" value="1"/>
</dbReference>
<dbReference type="PIRSF" id="PIRSF006487">
    <property type="entry name" value="GcvT"/>
    <property type="match status" value="1"/>
</dbReference>
<dbReference type="NCBIfam" id="NF010093">
    <property type="entry name" value="PRK13579.1"/>
    <property type="match status" value="1"/>
</dbReference>
<comment type="similarity">
    <text evidence="1">Belongs to the GcvT family.</text>
</comment>
<dbReference type="InterPro" id="IPR013977">
    <property type="entry name" value="GcvT_C"/>
</dbReference>